<dbReference type="Proteomes" id="UP000814033">
    <property type="component" value="Unassembled WGS sequence"/>
</dbReference>
<organism evidence="1 2">
    <name type="scientific">Auriscalpium vulgare</name>
    <dbReference type="NCBI Taxonomy" id="40419"/>
    <lineage>
        <taxon>Eukaryota</taxon>
        <taxon>Fungi</taxon>
        <taxon>Dikarya</taxon>
        <taxon>Basidiomycota</taxon>
        <taxon>Agaricomycotina</taxon>
        <taxon>Agaricomycetes</taxon>
        <taxon>Russulales</taxon>
        <taxon>Auriscalpiaceae</taxon>
        <taxon>Auriscalpium</taxon>
    </lineage>
</organism>
<dbReference type="EMBL" id="MU275915">
    <property type="protein sequence ID" value="KAI0046872.1"/>
    <property type="molecule type" value="Genomic_DNA"/>
</dbReference>
<sequence>MASSAGVFDIRKQLAFYGAYHANPTNILIHIVCVPIIVWTFKVFLADVPTPSFVPEVHYTFNEYLAFDLNWSVLFAATYLVYYYTLEPVAAALYTPQWILSTLSAAAFSKTGDHVKIAAVAHGVAWIAQFIGHGVAEGRAPALLDNLLGAVVLAPFFVHLEILFTLGYRPEMHKQLKNDVGKEILRIKTIEGDKKRARKEL</sequence>
<reference evidence="1" key="2">
    <citation type="journal article" date="2022" name="New Phytol.">
        <title>Evolutionary transition to the ectomycorrhizal habit in the genomes of a hyperdiverse lineage of mushroom-forming fungi.</title>
        <authorList>
            <person name="Looney B."/>
            <person name="Miyauchi S."/>
            <person name="Morin E."/>
            <person name="Drula E."/>
            <person name="Courty P.E."/>
            <person name="Kohler A."/>
            <person name="Kuo A."/>
            <person name="LaButti K."/>
            <person name="Pangilinan J."/>
            <person name="Lipzen A."/>
            <person name="Riley R."/>
            <person name="Andreopoulos W."/>
            <person name="He G."/>
            <person name="Johnson J."/>
            <person name="Nolan M."/>
            <person name="Tritt A."/>
            <person name="Barry K.W."/>
            <person name="Grigoriev I.V."/>
            <person name="Nagy L.G."/>
            <person name="Hibbett D."/>
            <person name="Henrissat B."/>
            <person name="Matheny P.B."/>
            <person name="Labbe J."/>
            <person name="Martin F.M."/>
        </authorList>
    </citation>
    <scope>NUCLEOTIDE SEQUENCE</scope>
    <source>
        <strain evidence="1">FP105234-sp</strain>
    </source>
</reference>
<protein>
    <submittedName>
        <fullName evidence="1">DUF962-domain-containing protein</fullName>
    </submittedName>
</protein>
<gene>
    <name evidence="1" type="ORF">FA95DRAFT_1589328</name>
</gene>
<evidence type="ECO:0000313" key="2">
    <source>
        <dbReference type="Proteomes" id="UP000814033"/>
    </source>
</evidence>
<name>A0ACB8RSR8_9AGAM</name>
<accession>A0ACB8RSR8</accession>
<proteinExistence type="predicted"/>
<reference evidence="1" key="1">
    <citation type="submission" date="2021-02" db="EMBL/GenBank/DDBJ databases">
        <authorList>
            <consortium name="DOE Joint Genome Institute"/>
            <person name="Ahrendt S."/>
            <person name="Looney B.P."/>
            <person name="Miyauchi S."/>
            <person name="Morin E."/>
            <person name="Drula E."/>
            <person name="Courty P.E."/>
            <person name="Chicoki N."/>
            <person name="Fauchery L."/>
            <person name="Kohler A."/>
            <person name="Kuo A."/>
            <person name="Labutti K."/>
            <person name="Pangilinan J."/>
            <person name="Lipzen A."/>
            <person name="Riley R."/>
            <person name="Andreopoulos W."/>
            <person name="He G."/>
            <person name="Johnson J."/>
            <person name="Barry K.W."/>
            <person name="Grigoriev I.V."/>
            <person name="Nagy L."/>
            <person name="Hibbett D."/>
            <person name="Henrissat B."/>
            <person name="Matheny P.B."/>
            <person name="Labbe J."/>
            <person name="Martin F."/>
        </authorList>
    </citation>
    <scope>NUCLEOTIDE SEQUENCE</scope>
    <source>
        <strain evidence="1">FP105234-sp</strain>
    </source>
</reference>
<keyword evidence="2" id="KW-1185">Reference proteome</keyword>
<comment type="caution">
    <text evidence="1">The sequence shown here is derived from an EMBL/GenBank/DDBJ whole genome shotgun (WGS) entry which is preliminary data.</text>
</comment>
<evidence type="ECO:0000313" key="1">
    <source>
        <dbReference type="EMBL" id="KAI0046872.1"/>
    </source>
</evidence>